<name>A0A2H3CF43_9AGAR</name>
<protein>
    <submittedName>
        <fullName evidence="1">Uncharacterized protein</fullName>
    </submittedName>
</protein>
<dbReference type="Proteomes" id="UP000218334">
    <property type="component" value="Unassembled WGS sequence"/>
</dbReference>
<organism evidence="1 2">
    <name type="scientific">Armillaria solidipes</name>
    <dbReference type="NCBI Taxonomy" id="1076256"/>
    <lineage>
        <taxon>Eukaryota</taxon>
        <taxon>Fungi</taxon>
        <taxon>Dikarya</taxon>
        <taxon>Basidiomycota</taxon>
        <taxon>Agaricomycotina</taxon>
        <taxon>Agaricomycetes</taxon>
        <taxon>Agaricomycetidae</taxon>
        <taxon>Agaricales</taxon>
        <taxon>Marasmiineae</taxon>
        <taxon>Physalacriaceae</taxon>
        <taxon>Armillaria</taxon>
    </lineage>
</organism>
<proteinExistence type="predicted"/>
<dbReference type="STRING" id="1076256.A0A2H3CF43"/>
<keyword evidence="2" id="KW-1185">Reference proteome</keyword>
<evidence type="ECO:0000313" key="2">
    <source>
        <dbReference type="Proteomes" id="UP000218334"/>
    </source>
</evidence>
<evidence type="ECO:0000313" key="1">
    <source>
        <dbReference type="EMBL" id="PBK73916.1"/>
    </source>
</evidence>
<gene>
    <name evidence="1" type="ORF">ARMSODRAFT_564314</name>
</gene>
<accession>A0A2H3CF43</accession>
<reference evidence="2" key="1">
    <citation type="journal article" date="2017" name="Nat. Ecol. Evol.">
        <title>Genome expansion and lineage-specific genetic innovations in the forest pathogenic fungi Armillaria.</title>
        <authorList>
            <person name="Sipos G."/>
            <person name="Prasanna A.N."/>
            <person name="Walter M.C."/>
            <person name="O'Connor E."/>
            <person name="Balint B."/>
            <person name="Krizsan K."/>
            <person name="Kiss B."/>
            <person name="Hess J."/>
            <person name="Varga T."/>
            <person name="Slot J."/>
            <person name="Riley R."/>
            <person name="Boka B."/>
            <person name="Rigling D."/>
            <person name="Barry K."/>
            <person name="Lee J."/>
            <person name="Mihaltcheva S."/>
            <person name="LaButti K."/>
            <person name="Lipzen A."/>
            <person name="Waldron R."/>
            <person name="Moloney N.M."/>
            <person name="Sperisen C."/>
            <person name="Kredics L."/>
            <person name="Vagvoelgyi C."/>
            <person name="Patrignani A."/>
            <person name="Fitzpatrick D."/>
            <person name="Nagy I."/>
            <person name="Doyle S."/>
            <person name="Anderson J.B."/>
            <person name="Grigoriev I.V."/>
            <person name="Gueldener U."/>
            <person name="Muensterkoetter M."/>
            <person name="Nagy L.G."/>
        </authorList>
    </citation>
    <scope>NUCLEOTIDE SEQUENCE [LARGE SCALE GENOMIC DNA]</scope>
    <source>
        <strain evidence="2">28-4</strain>
    </source>
</reference>
<dbReference type="AlphaFoldDB" id="A0A2H3CF43"/>
<sequence length="192" mass="21864">MNYELCPIFRYTGTEQPFWASCSRKAEAYASCLGLSWSDLLDRSEVFSGNRRKGFLDIPILSRLRCRSRSPSLHRNRTRRRQVRQHPHLLYGSKLALITALPSMLTAKVSDFEFCVLDATARDLTVGARGNVQLKTPETLYGAPRSLRKKLSMTVVFHFPLSATPTFRVFSSPPKARLIPSSKVMSWRLRVS</sequence>
<dbReference type="EMBL" id="KZ293419">
    <property type="protein sequence ID" value="PBK73916.1"/>
    <property type="molecule type" value="Genomic_DNA"/>
</dbReference>